<sequence>MVSAPPQAVLSGEAAEPPTDWPATLSAALLRAADGGRTVTTVDAGGEELAVTYGDLARAAGPARSALRAAGVGPGEPVVLAVRDSMRFLTAFWACVLEGAVPTPIAPPAAGPSGEADRGRLGGVCELFRGPLVVVDEDWADEDAAIRRLDLRALPPSGSQAAEPQPGGAVQRCPDDVAVHLLTSGSTGVAKCVPLTHRALAHRAWAAARHNGFGPDEVALNWMPLDHIGGLVMWCLQSAFLGCDYVDVDTRLILGDPLAWLDLLSAHRATMTWAPNFAYGLVNSELRRGTGRSWDLRALRHMLNGGEAVVGATAQEFAARLAGHGLHTDAVHPSWGMSETGSGVVYSRLDAADTAVGMVHVDAASLDGALAFVRPGLPRSLALTVTGVPLPGVTVRITGEDGQVLPCDRVGDLEISGSTLFRGYVGNVEANRQAFTADGWFRTGDRAFVHEGELTLVGRGTDAIVVNGVNVPVHDIEAALESVPDLRPGFVAVCGVHTHRGQRRTVVFAARTCAATATSQELVASVREVTGRQFGFMPDDVVLIPAESFPKTAIGKIQRKRLAKEYARSEDPASWMCTEIWDPTPAPPLQGTQPEALLLFGDAEDARIAPPGSVVVSRGPAFRELTPLRYEIDPDDPASHAAVHTALDRHGLHPRTAVYTWLPGPDTTLPRTPGPEVLDGGGPASLLVALQSAQRAPAPPERFLIVTRHACAVRADEPVNPLAATVTGLVRTARTEGVRLDVRQVDFGTAETPATVLDTLAGEARSADGEAVSAYRDGTRYVPRKVPVQAPAPAGRGAPSALRTGATALITGGLSDVGYELARHLQGRYGMDLVLVGRTPVCVGGAGERARRLTALAERGRVHYVCCDAGDEAALEGAVTETESRWGGTVGLVLHLASQDVGSNWLEPEGHVVANEPVDTFRSVLRNKFLTAWAAARLAARRPSCTLVLFSSLNGAFGASPFGSYAAACTGVDAFARGPRRPGSASAHAQAWSVWSGLGMSRKAAELDVAVRRRGFRTMDRDEAVDLFELALDAGEPYLLLGYVPGRGTGTRDADRPGPRSARAATGDVRPLTPWQDAVVRVWSQVLERQDVGVDDNFFSLGGTSVMAIRAAALLSDDCGVRVPVVEIYDNPTVRALATVAERAAEQPGPS</sequence>
<dbReference type="InterPro" id="IPR013968">
    <property type="entry name" value="PKS_KR"/>
</dbReference>
<organism evidence="5 6">
    <name type="scientific">Streptomyces rameus</name>
    <dbReference type="NCBI Taxonomy" id="68261"/>
    <lineage>
        <taxon>Bacteria</taxon>
        <taxon>Bacillati</taxon>
        <taxon>Actinomycetota</taxon>
        <taxon>Actinomycetes</taxon>
        <taxon>Kitasatosporales</taxon>
        <taxon>Streptomycetaceae</taxon>
        <taxon>Streptomyces</taxon>
    </lineage>
</organism>
<dbReference type="InterPro" id="IPR036736">
    <property type="entry name" value="ACP-like_sf"/>
</dbReference>
<dbReference type="EMBL" id="BAAAVM010000119">
    <property type="protein sequence ID" value="GAA2774957.1"/>
    <property type="molecule type" value="Genomic_DNA"/>
</dbReference>
<dbReference type="InterPro" id="IPR045851">
    <property type="entry name" value="AMP-bd_C_sf"/>
</dbReference>
<dbReference type="Gene3D" id="3.40.50.720">
    <property type="entry name" value="NAD(P)-binding Rossmann-like Domain"/>
    <property type="match status" value="1"/>
</dbReference>
<evidence type="ECO:0000256" key="3">
    <source>
        <dbReference type="ARBA" id="ARBA00022553"/>
    </source>
</evidence>
<evidence type="ECO:0000313" key="6">
    <source>
        <dbReference type="Proteomes" id="UP001500893"/>
    </source>
</evidence>
<dbReference type="InterPro" id="IPR020806">
    <property type="entry name" value="PKS_PP-bd"/>
</dbReference>
<dbReference type="Gene3D" id="1.10.1200.10">
    <property type="entry name" value="ACP-like"/>
    <property type="match status" value="1"/>
</dbReference>
<dbReference type="Proteomes" id="UP001500893">
    <property type="component" value="Unassembled WGS sequence"/>
</dbReference>
<keyword evidence="2" id="KW-0596">Phosphopantetheine</keyword>
<evidence type="ECO:0000313" key="5">
    <source>
        <dbReference type="EMBL" id="GAA2774957.1"/>
    </source>
</evidence>
<dbReference type="SMART" id="SM00822">
    <property type="entry name" value="PKS_KR"/>
    <property type="match status" value="1"/>
</dbReference>
<dbReference type="Pfam" id="PF00550">
    <property type="entry name" value="PP-binding"/>
    <property type="match status" value="1"/>
</dbReference>
<name>A0ABN3V1U3_9ACTN</name>
<dbReference type="InterPro" id="IPR042099">
    <property type="entry name" value="ANL_N_sf"/>
</dbReference>
<keyword evidence="3" id="KW-0597">Phosphoprotein</keyword>
<dbReference type="PROSITE" id="PS50075">
    <property type="entry name" value="CARRIER"/>
    <property type="match status" value="1"/>
</dbReference>
<gene>
    <name evidence="5" type="ORF">GCM10010521_61750</name>
</gene>
<evidence type="ECO:0000256" key="2">
    <source>
        <dbReference type="ARBA" id="ARBA00022450"/>
    </source>
</evidence>
<accession>A0ABN3V1U3</accession>
<dbReference type="SUPFAM" id="SSF56801">
    <property type="entry name" value="Acetyl-CoA synthetase-like"/>
    <property type="match status" value="1"/>
</dbReference>
<dbReference type="PANTHER" id="PTHR22754:SF32">
    <property type="entry name" value="DISCO-INTERACTING PROTEIN 2"/>
    <property type="match status" value="1"/>
</dbReference>
<dbReference type="InterPro" id="IPR036291">
    <property type="entry name" value="NAD(P)-bd_dom_sf"/>
</dbReference>
<dbReference type="InterPro" id="IPR057326">
    <property type="entry name" value="KR_dom"/>
</dbReference>
<dbReference type="SMART" id="SM00823">
    <property type="entry name" value="PKS_PP"/>
    <property type="match status" value="1"/>
</dbReference>
<dbReference type="Pfam" id="PF00501">
    <property type="entry name" value="AMP-binding"/>
    <property type="match status" value="1"/>
</dbReference>
<keyword evidence="6" id="KW-1185">Reference proteome</keyword>
<evidence type="ECO:0000256" key="1">
    <source>
        <dbReference type="ARBA" id="ARBA00006432"/>
    </source>
</evidence>
<dbReference type="Gene3D" id="3.30.300.30">
    <property type="match status" value="1"/>
</dbReference>
<dbReference type="PANTHER" id="PTHR22754">
    <property type="entry name" value="DISCO-INTERACTING PROTEIN 2 DIP2 -RELATED"/>
    <property type="match status" value="1"/>
</dbReference>
<dbReference type="Pfam" id="PF08659">
    <property type="entry name" value="KR"/>
    <property type="match status" value="1"/>
</dbReference>
<dbReference type="RefSeq" id="WP_345058170.1">
    <property type="nucleotide sequence ID" value="NZ_BAAAVM010000119.1"/>
</dbReference>
<dbReference type="SUPFAM" id="SSF51735">
    <property type="entry name" value="NAD(P)-binding Rossmann-fold domains"/>
    <property type="match status" value="2"/>
</dbReference>
<dbReference type="SUPFAM" id="SSF47336">
    <property type="entry name" value="ACP-like"/>
    <property type="match status" value="1"/>
</dbReference>
<reference evidence="5 6" key="1">
    <citation type="journal article" date="2019" name="Int. J. Syst. Evol. Microbiol.">
        <title>The Global Catalogue of Microorganisms (GCM) 10K type strain sequencing project: providing services to taxonomists for standard genome sequencing and annotation.</title>
        <authorList>
            <consortium name="The Broad Institute Genomics Platform"/>
            <consortium name="The Broad Institute Genome Sequencing Center for Infectious Disease"/>
            <person name="Wu L."/>
            <person name="Ma J."/>
        </authorList>
    </citation>
    <scope>NUCLEOTIDE SEQUENCE [LARGE SCALE GENOMIC DNA]</scope>
    <source>
        <strain evidence="5 6">JCM 11574</strain>
    </source>
</reference>
<dbReference type="InterPro" id="IPR009081">
    <property type="entry name" value="PP-bd_ACP"/>
</dbReference>
<evidence type="ECO:0000259" key="4">
    <source>
        <dbReference type="PROSITE" id="PS50075"/>
    </source>
</evidence>
<dbReference type="InterPro" id="IPR000873">
    <property type="entry name" value="AMP-dep_synth/lig_dom"/>
</dbReference>
<proteinExistence type="inferred from homology"/>
<dbReference type="Gene3D" id="3.40.50.12780">
    <property type="entry name" value="N-terminal domain of ligase-like"/>
    <property type="match status" value="1"/>
</dbReference>
<comment type="caution">
    <text evidence="5">The sequence shown here is derived from an EMBL/GenBank/DDBJ whole genome shotgun (WGS) entry which is preliminary data.</text>
</comment>
<comment type="similarity">
    <text evidence="1">Belongs to the ATP-dependent AMP-binding enzyme family.</text>
</comment>
<feature type="domain" description="Carrier" evidence="4">
    <location>
        <begin position="1070"/>
        <end position="1145"/>
    </location>
</feature>
<protein>
    <recommendedName>
        <fullName evidence="4">Carrier domain-containing protein</fullName>
    </recommendedName>
</protein>